<sequence>NVTAIFFFKSILRSIECWICSPIFNNIINAKVCETTSSILMKLAHIIYSLPYGDDIEFIFLNSTRECSRGI</sequence>
<accession>S4NZN1</accession>
<organism evidence="1">
    <name type="scientific">Pararge aegeria</name>
    <name type="common">speckled wood butterfly</name>
    <dbReference type="NCBI Taxonomy" id="116150"/>
    <lineage>
        <taxon>Eukaryota</taxon>
        <taxon>Metazoa</taxon>
        <taxon>Ecdysozoa</taxon>
        <taxon>Arthropoda</taxon>
        <taxon>Hexapoda</taxon>
        <taxon>Insecta</taxon>
        <taxon>Pterygota</taxon>
        <taxon>Neoptera</taxon>
        <taxon>Endopterygota</taxon>
        <taxon>Lepidoptera</taxon>
        <taxon>Glossata</taxon>
        <taxon>Ditrysia</taxon>
        <taxon>Papilionoidea</taxon>
        <taxon>Nymphalidae</taxon>
        <taxon>Satyrinae</taxon>
        <taxon>Satyrini</taxon>
        <taxon>Parargina</taxon>
        <taxon>Pararge</taxon>
    </lineage>
</organism>
<reference evidence="1" key="1">
    <citation type="journal article" date="2013" name="BMC Genomics">
        <title>Unscrambling butterfly oogenesis.</title>
        <authorList>
            <person name="Carter J.M."/>
            <person name="Baker S.C."/>
            <person name="Pink R."/>
            <person name="Carter D.R."/>
            <person name="Collins A."/>
            <person name="Tomlin J."/>
            <person name="Gibbs M."/>
            <person name="Breuker C.J."/>
        </authorList>
    </citation>
    <scope>NUCLEOTIDE SEQUENCE</scope>
    <source>
        <tissue evidence="1">Ovary</tissue>
    </source>
</reference>
<reference evidence="1" key="2">
    <citation type="submission" date="2013-05" db="EMBL/GenBank/DDBJ databases">
        <authorList>
            <person name="Carter J.-M."/>
            <person name="Baker S.C."/>
            <person name="Pink R."/>
            <person name="Carter D.R.F."/>
            <person name="Collins A."/>
            <person name="Tomlin J."/>
            <person name="Gibbs M."/>
            <person name="Breuker C.J."/>
        </authorList>
    </citation>
    <scope>NUCLEOTIDE SEQUENCE</scope>
    <source>
        <tissue evidence="1">Ovary</tissue>
    </source>
</reference>
<name>S4NZN1_9NEOP</name>
<proteinExistence type="predicted"/>
<dbReference type="AlphaFoldDB" id="S4NZN1"/>
<protein>
    <submittedName>
        <fullName evidence="1">Uncharacterized protein</fullName>
    </submittedName>
</protein>
<dbReference type="EMBL" id="GAIX01009736">
    <property type="protein sequence ID" value="JAA82824.1"/>
    <property type="molecule type" value="Transcribed_RNA"/>
</dbReference>
<evidence type="ECO:0000313" key="1">
    <source>
        <dbReference type="EMBL" id="JAA82824.1"/>
    </source>
</evidence>
<feature type="non-terminal residue" evidence="1">
    <location>
        <position position="1"/>
    </location>
</feature>